<keyword evidence="6 15" id="KW-0812">Transmembrane</keyword>
<keyword evidence="13" id="KW-0594">Phospholipid biosynthesis</keyword>
<comment type="subcellular location">
    <subcellularLocation>
        <location evidence="1">Cell membrane</location>
        <topology evidence="1">Multi-pass membrane protein</topology>
    </subcellularLocation>
</comment>
<evidence type="ECO:0000256" key="14">
    <source>
        <dbReference type="ARBA" id="ARBA00023264"/>
    </source>
</evidence>
<evidence type="ECO:0000256" key="11">
    <source>
        <dbReference type="ARBA" id="ARBA00023098"/>
    </source>
</evidence>
<dbReference type="CDD" id="cd14265">
    <property type="entry name" value="UDPK_IM_like"/>
    <property type="match status" value="1"/>
</dbReference>
<evidence type="ECO:0000256" key="7">
    <source>
        <dbReference type="ARBA" id="ARBA00022741"/>
    </source>
</evidence>
<gene>
    <name evidence="16" type="ORF">ACFOZ1_11865</name>
</gene>
<keyword evidence="4" id="KW-0444">Lipid biosynthesis</keyword>
<evidence type="ECO:0000256" key="9">
    <source>
        <dbReference type="ARBA" id="ARBA00022840"/>
    </source>
</evidence>
<dbReference type="GO" id="GO:0016301">
    <property type="term" value="F:kinase activity"/>
    <property type="evidence" value="ECO:0007669"/>
    <property type="project" value="UniProtKB-KW"/>
</dbReference>
<evidence type="ECO:0000313" key="17">
    <source>
        <dbReference type="Proteomes" id="UP001595880"/>
    </source>
</evidence>
<feature type="transmembrane region" description="Helical" evidence="15">
    <location>
        <begin position="57"/>
        <end position="76"/>
    </location>
</feature>
<organism evidence="16 17">
    <name type="scientific">Gracilibacillus marinus</name>
    <dbReference type="NCBI Taxonomy" id="630535"/>
    <lineage>
        <taxon>Bacteria</taxon>
        <taxon>Bacillati</taxon>
        <taxon>Bacillota</taxon>
        <taxon>Bacilli</taxon>
        <taxon>Bacillales</taxon>
        <taxon>Bacillaceae</taxon>
        <taxon>Gracilibacillus</taxon>
    </lineage>
</organism>
<evidence type="ECO:0000313" key="16">
    <source>
        <dbReference type="EMBL" id="MFC4388496.1"/>
    </source>
</evidence>
<evidence type="ECO:0000256" key="13">
    <source>
        <dbReference type="ARBA" id="ARBA00023209"/>
    </source>
</evidence>
<protein>
    <submittedName>
        <fullName evidence="16">Diacylglycerol kinase family protein</fullName>
        <ecNumber evidence="16">2.7.1.-</ecNumber>
    </submittedName>
</protein>
<evidence type="ECO:0000256" key="15">
    <source>
        <dbReference type="SAM" id="Phobius"/>
    </source>
</evidence>
<keyword evidence="12 15" id="KW-0472">Membrane</keyword>
<keyword evidence="11" id="KW-0443">Lipid metabolism</keyword>
<evidence type="ECO:0000256" key="10">
    <source>
        <dbReference type="ARBA" id="ARBA00022989"/>
    </source>
</evidence>
<dbReference type="InterPro" id="IPR033717">
    <property type="entry name" value="UDPK"/>
</dbReference>
<evidence type="ECO:0000256" key="5">
    <source>
        <dbReference type="ARBA" id="ARBA00022679"/>
    </source>
</evidence>
<keyword evidence="3" id="KW-1003">Cell membrane</keyword>
<sequence>MGSGYRDSSKKFIGFRYAFKGIVYAIKHERNMKIHLLATFIVLIVSIYTQITPIEWAVLLLTCALVLSLEIMNTAIEVALNYIEPSKQEAIGIAKDLAAGAVFIAAIFSITIACFIFIPYWI</sequence>
<dbReference type="Pfam" id="PF01219">
    <property type="entry name" value="DAGK_prokar"/>
    <property type="match status" value="1"/>
</dbReference>
<dbReference type="RefSeq" id="WP_390199546.1">
    <property type="nucleotide sequence ID" value="NZ_JBHSDV010000003.1"/>
</dbReference>
<keyword evidence="8 16" id="KW-0418">Kinase</keyword>
<evidence type="ECO:0000256" key="2">
    <source>
        <dbReference type="ARBA" id="ARBA00005967"/>
    </source>
</evidence>
<evidence type="ECO:0000256" key="12">
    <source>
        <dbReference type="ARBA" id="ARBA00023136"/>
    </source>
</evidence>
<name>A0ABV8VZR6_9BACI</name>
<dbReference type="EMBL" id="JBHSDV010000003">
    <property type="protein sequence ID" value="MFC4388496.1"/>
    <property type="molecule type" value="Genomic_DNA"/>
</dbReference>
<keyword evidence="9" id="KW-0067">ATP-binding</keyword>
<accession>A0ABV8VZR6</accession>
<evidence type="ECO:0000256" key="8">
    <source>
        <dbReference type="ARBA" id="ARBA00022777"/>
    </source>
</evidence>
<evidence type="ECO:0000256" key="6">
    <source>
        <dbReference type="ARBA" id="ARBA00022692"/>
    </source>
</evidence>
<proteinExistence type="inferred from homology"/>
<evidence type="ECO:0000256" key="4">
    <source>
        <dbReference type="ARBA" id="ARBA00022516"/>
    </source>
</evidence>
<dbReference type="InterPro" id="IPR000829">
    <property type="entry name" value="DAGK"/>
</dbReference>
<feature type="transmembrane region" description="Helical" evidence="15">
    <location>
        <begin position="97"/>
        <end position="121"/>
    </location>
</feature>
<dbReference type="EC" id="2.7.1.-" evidence="16"/>
<keyword evidence="5 16" id="KW-0808">Transferase</keyword>
<dbReference type="PANTHER" id="PTHR34299:SF1">
    <property type="entry name" value="DIACYLGLYCEROL KINASE"/>
    <property type="match status" value="1"/>
</dbReference>
<feature type="transmembrane region" description="Helical" evidence="15">
    <location>
        <begin position="34"/>
        <end position="51"/>
    </location>
</feature>
<keyword evidence="17" id="KW-1185">Reference proteome</keyword>
<evidence type="ECO:0000256" key="3">
    <source>
        <dbReference type="ARBA" id="ARBA00022475"/>
    </source>
</evidence>
<evidence type="ECO:0000256" key="1">
    <source>
        <dbReference type="ARBA" id="ARBA00004651"/>
    </source>
</evidence>
<keyword evidence="7" id="KW-0547">Nucleotide-binding</keyword>
<keyword evidence="14" id="KW-1208">Phospholipid metabolism</keyword>
<dbReference type="InterPro" id="IPR036945">
    <property type="entry name" value="DAGK_sf"/>
</dbReference>
<keyword evidence="10 15" id="KW-1133">Transmembrane helix</keyword>
<comment type="caution">
    <text evidence="16">The sequence shown here is derived from an EMBL/GenBank/DDBJ whole genome shotgun (WGS) entry which is preliminary data.</text>
</comment>
<dbReference type="Proteomes" id="UP001595880">
    <property type="component" value="Unassembled WGS sequence"/>
</dbReference>
<reference evidence="17" key="1">
    <citation type="journal article" date="2019" name="Int. J. Syst. Evol. Microbiol.">
        <title>The Global Catalogue of Microorganisms (GCM) 10K type strain sequencing project: providing services to taxonomists for standard genome sequencing and annotation.</title>
        <authorList>
            <consortium name="The Broad Institute Genomics Platform"/>
            <consortium name="The Broad Institute Genome Sequencing Center for Infectious Disease"/>
            <person name="Wu L."/>
            <person name="Ma J."/>
        </authorList>
    </citation>
    <scope>NUCLEOTIDE SEQUENCE [LARGE SCALE GENOMIC DNA]</scope>
    <source>
        <strain evidence="17">KACC 14058</strain>
    </source>
</reference>
<dbReference type="Gene3D" id="1.10.287.3610">
    <property type="match status" value="1"/>
</dbReference>
<comment type="similarity">
    <text evidence="2">Belongs to the bacterial diacylglycerol kinase family.</text>
</comment>
<dbReference type="PANTHER" id="PTHR34299">
    <property type="entry name" value="DIACYLGLYCEROL KINASE"/>
    <property type="match status" value="1"/>
</dbReference>